<evidence type="ECO:0000313" key="1">
    <source>
        <dbReference type="EMBL" id="QDV72864.1"/>
    </source>
</evidence>
<dbReference type="AlphaFoldDB" id="A0A518K4Z2"/>
<dbReference type="SUPFAM" id="SSF101898">
    <property type="entry name" value="NHL repeat"/>
    <property type="match status" value="1"/>
</dbReference>
<sequence>MHSPRSLSALAVASVFALLSILQCNAYALSVNGRYLLKVDETLLNTGSHDLDFDGSTWHVAQTLTGAWSTYDASFGFLGETSISGVGDLRGLAYSSALNQLVVLDQDTGIVRFVNPDGAVTGRIRTGAPATEGMDIDDRDSTLWLTRFEGSVEKWSFSGELLFSFDARSLLPTNDELQSVAVDPDTNGLFVFTNSDDLFEFSMDGTLRGQLLTDAFPSSLPGVRDNGLGIHYDAPSKTLRLTSQGGDLYTYALIPEPSSVALALLTLVSLATFRH</sequence>
<protein>
    <recommendedName>
        <fullName evidence="3">SMP-30/Gluconolaconase/LRE-like region</fullName>
    </recommendedName>
</protein>
<gene>
    <name evidence="1" type="ORF">Spa11_10470</name>
</gene>
<name>A0A518K4Z2_9BACT</name>
<reference evidence="1 2" key="1">
    <citation type="submission" date="2019-02" db="EMBL/GenBank/DDBJ databases">
        <title>Deep-cultivation of Planctomycetes and their phenomic and genomic characterization uncovers novel biology.</title>
        <authorList>
            <person name="Wiegand S."/>
            <person name="Jogler M."/>
            <person name="Boedeker C."/>
            <person name="Pinto D."/>
            <person name="Vollmers J."/>
            <person name="Rivas-Marin E."/>
            <person name="Kohn T."/>
            <person name="Peeters S.H."/>
            <person name="Heuer A."/>
            <person name="Rast P."/>
            <person name="Oberbeckmann S."/>
            <person name="Bunk B."/>
            <person name="Jeske O."/>
            <person name="Meyerdierks A."/>
            <person name="Storesund J.E."/>
            <person name="Kallscheuer N."/>
            <person name="Luecker S."/>
            <person name="Lage O.M."/>
            <person name="Pohl T."/>
            <person name="Merkel B.J."/>
            <person name="Hornburger P."/>
            <person name="Mueller R.-W."/>
            <person name="Bruemmer F."/>
            <person name="Labrenz M."/>
            <person name="Spormann A.M."/>
            <person name="Op den Camp H."/>
            <person name="Overmann J."/>
            <person name="Amann R."/>
            <person name="Jetten M.S.M."/>
            <person name="Mascher T."/>
            <person name="Medema M.H."/>
            <person name="Devos D.P."/>
            <person name="Kaster A.-K."/>
            <person name="Ovreas L."/>
            <person name="Rohde M."/>
            <person name="Galperin M.Y."/>
            <person name="Jogler C."/>
        </authorList>
    </citation>
    <scope>NUCLEOTIDE SEQUENCE [LARGE SCALE GENOMIC DNA]</scope>
    <source>
        <strain evidence="1 2">Spa11</strain>
    </source>
</reference>
<dbReference type="RefSeq" id="WP_145108866.1">
    <property type="nucleotide sequence ID" value="NZ_CP036349.1"/>
</dbReference>
<dbReference type="EMBL" id="CP036349">
    <property type="protein sequence ID" value="QDV72864.1"/>
    <property type="molecule type" value="Genomic_DNA"/>
</dbReference>
<evidence type="ECO:0000313" key="2">
    <source>
        <dbReference type="Proteomes" id="UP000316426"/>
    </source>
</evidence>
<dbReference type="Proteomes" id="UP000316426">
    <property type="component" value="Chromosome"/>
</dbReference>
<keyword evidence="2" id="KW-1185">Reference proteome</keyword>
<dbReference type="Gene3D" id="2.120.10.30">
    <property type="entry name" value="TolB, C-terminal domain"/>
    <property type="match status" value="1"/>
</dbReference>
<evidence type="ECO:0008006" key="3">
    <source>
        <dbReference type="Google" id="ProtNLM"/>
    </source>
</evidence>
<proteinExistence type="predicted"/>
<accession>A0A518K4Z2</accession>
<organism evidence="1 2">
    <name type="scientific">Botrimarina mediterranea</name>
    <dbReference type="NCBI Taxonomy" id="2528022"/>
    <lineage>
        <taxon>Bacteria</taxon>
        <taxon>Pseudomonadati</taxon>
        <taxon>Planctomycetota</taxon>
        <taxon>Planctomycetia</taxon>
        <taxon>Pirellulales</taxon>
        <taxon>Lacipirellulaceae</taxon>
        <taxon>Botrimarina</taxon>
    </lineage>
</organism>
<dbReference type="KEGG" id="bmei:Spa11_10470"/>
<dbReference type="InterPro" id="IPR011042">
    <property type="entry name" value="6-blade_b-propeller_TolB-like"/>
</dbReference>